<feature type="domain" description="Lcl C-terminal" evidence="1">
    <location>
        <begin position="38"/>
        <end position="162"/>
    </location>
</feature>
<dbReference type="Proteomes" id="UP000007460">
    <property type="component" value="Chromosome"/>
</dbReference>
<dbReference type="RefSeq" id="WP_013045684.1">
    <property type="nucleotide sequence ID" value="NC_014010.1"/>
</dbReference>
<dbReference type="AlphaFoldDB" id="D5BS08"/>
<dbReference type="HOGENOM" id="CLU_101405_1_2_5"/>
<reference evidence="2 3" key="1">
    <citation type="journal article" date="2010" name="J. Bacteriol.">
        <title>Complete genome sequence of "Candidatus Puniceispirillum marinum" IMCC1322, a representative of the SAR116 clade in the Alphaproteobacteria.</title>
        <authorList>
            <person name="Oh H.M."/>
            <person name="Kwon K.K."/>
            <person name="Kang I."/>
            <person name="Kang S.G."/>
            <person name="Lee J.H."/>
            <person name="Kim S.J."/>
            <person name="Cho J.C."/>
        </authorList>
    </citation>
    <scope>NUCLEOTIDE SEQUENCE [LARGE SCALE GENOMIC DNA]</scope>
    <source>
        <strain evidence="2 3">IMCC1322</strain>
    </source>
</reference>
<protein>
    <recommendedName>
        <fullName evidence="1">Lcl C-terminal domain-containing protein</fullName>
    </recommendedName>
</protein>
<dbReference type="OrthoDB" id="9793251at2"/>
<dbReference type="Pfam" id="PF07603">
    <property type="entry name" value="Lcl_C"/>
    <property type="match status" value="1"/>
</dbReference>
<dbReference type="EMBL" id="CP001751">
    <property type="protein sequence ID" value="ADE39055.1"/>
    <property type="molecule type" value="Genomic_DNA"/>
</dbReference>
<organism evidence="2 3">
    <name type="scientific">Puniceispirillum marinum (strain IMCC1322)</name>
    <dbReference type="NCBI Taxonomy" id="488538"/>
    <lineage>
        <taxon>Bacteria</taxon>
        <taxon>Pseudomonadati</taxon>
        <taxon>Pseudomonadota</taxon>
        <taxon>Alphaproteobacteria</taxon>
        <taxon>Candidatus Puniceispirillales</taxon>
        <taxon>Candidatus Puniceispirillaceae</taxon>
        <taxon>Candidatus Puniceispirillum</taxon>
    </lineage>
</organism>
<dbReference type="InterPro" id="IPR011460">
    <property type="entry name" value="Lcl_C"/>
</dbReference>
<sequence>MREKIRNRLYVLSIMSLFFAVGHVGNAQATLFMARDHIVVDLRHGVDWLRCSIGQRWDGKTCTGEVLSLNHDMIAQAIEQANEQLDGEWRLPTRKELEGLVCNECGNPKIDAEMFPGTDSVPYWTGQVNEFAKRHMWSVNFATGFTYGRFFPYQQLAVRLVRDRH</sequence>
<dbReference type="KEGG" id="apb:SAR116_0811"/>
<evidence type="ECO:0000313" key="2">
    <source>
        <dbReference type="EMBL" id="ADE39055.1"/>
    </source>
</evidence>
<evidence type="ECO:0000313" key="3">
    <source>
        <dbReference type="Proteomes" id="UP000007460"/>
    </source>
</evidence>
<evidence type="ECO:0000259" key="1">
    <source>
        <dbReference type="Pfam" id="PF07603"/>
    </source>
</evidence>
<proteinExistence type="predicted"/>
<gene>
    <name evidence="2" type="ordered locus">SAR116_0811</name>
</gene>
<accession>D5BS08</accession>
<dbReference type="STRING" id="488538.SAR116_0811"/>
<dbReference type="eggNOG" id="COG0515">
    <property type="taxonomic scope" value="Bacteria"/>
</dbReference>
<keyword evidence="3" id="KW-1185">Reference proteome</keyword>
<name>D5BS08_PUNMI</name>